<dbReference type="PANTHER" id="PTHR32208">
    <property type="entry name" value="SECRETED PROTEIN-RELATED"/>
    <property type="match status" value="1"/>
</dbReference>
<dbReference type="Gene3D" id="2.130.10.80">
    <property type="entry name" value="Galactose oxidase/kelch, beta-propeller"/>
    <property type="match status" value="1"/>
</dbReference>
<gene>
    <name evidence="4" type="ORF">B0J13DRAFT_535002</name>
</gene>
<dbReference type="EMBL" id="JAGMUU010000001">
    <property type="protein sequence ID" value="KAH7161973.1"/>
    <property type="molecule type" value="Genomic_DNA"/>
</dbReference>
<comment type="caution">
    <text evidence="4">The sequence shown here is derived from an EMBL/GenBank/DDBJ whole genome shotgun (WGS) entry which is preliminary data.</text>
</comment>
<feature type="chain" id="PRO_5040160903" evidence="2">
    <location>
        <begin position="23"/>
        <end position="689"/>
    </location>
</feature>
<dbReference type="CDD" id="cd02851">
    <property type="entry name" value="E_set_GO_C"/>
    <property type="match status" value="1"/>
</dbReference>
<dbReference type="Pfam" id="PF07250">
    <property type="entry name" value="Glyoxal_oxid_N"/>
    <property type="match status" value="1"/>
</dbReference>
<evidence type="ECO:0000313" key="5">
    <source>
        <dbReference type="Proteomes" id="UP000717696"/>
    </source>
</evidence>
<keyword evidence="5" id="KW-1185">Reference proteome</keyword>
<dbReference type="Pfam" id="PF01344">
    <property type="entry name" value="Kelch_1"/>
    <property type="match status" value="1"/>
</dbReference>
<dbReference type="SUPFAM" id="SSF49785">
    <property type="entry name" value="Galactose-binding domain-like"/>
    <property type="match status" value="1"/>
</dbReference>
<dbReference type="Gene3D" id="2.60.120.260">
    <property type="entry name" value="Galactose-binding domain-like"/>
    <property type="match status" value="1"/>
</dbReference>
<name>A0A9P9FJA0_9HYPO</name>
<dbReference type="OrthoDB" id="2019572at2759"/>
<evidence type="ECO:0000256" key="2">
    <source>
        <dbReference type="SAM" id="SignalP"/>
    </source>
</evidence>
<dbReference type="PANTHER" id="PTHR32208:SF68">
    <property type="entry name" value="GALACTOSE OXIDASE"/>
    <property type="match status" value="1"/>
</dbReference>
<dbReference type="Pfam" id="PF09118">
    <property type="entry name" value="GO-like_E_set"/>
    <property type="match status" value="1"/>
</dbReference>
<dbReference type="InterPro" id="IPR013783">
    <property type="entry name" value="Ig-like_fold"/>
</dbReference>
<evidence type="ECO:0000259" key="3">
    <source>
        <dbReference type="PROSITE" id="PS50022"/>
    </source>
</evidence>
<keyword evidence="1 2" id="KW-0732">Signal</keyword>
<feature type="signal peptide" evidence="2">
    <location>
        <begin position="1"/>
        <end position="22"/>
    </location>
</feature>
<dbReference type="InterPro" id="IPR006652">
    <property type="entry name" value="Kelch_1"/>
</dbReference>
<dbReference type="InterPro" id="IPR000421">
    <property type="entry name" value="FA58C"/>
</dbReference>
<dbReference type="SUPFAM" id="SSF81296">
    <property type="entry name" value="E set domains"/>
    <property type="match status" value="1"/>
</dbReference>
<feature type="domain" description="F5/8 type C" evidence="3">
    <location>
        <begin position="43"/>
        <end position="197"/>
    </location>
</feature>
<dbReference type="AlphaFoldDB" id="A0A9P9FJA0"/>
<dbReference type="Proteomes" id="UP000717696">
    <property type="component" value="Unassembled WGS sequence"/>
</dbReference>
<dbReference type="SMART" id="SM00231">
    <property type="entry name" value="FA58C"/>
    <property type="match status" value="1"/>
</dbReference>
<dbReference type="InterPro" id="IPR011043">
    <property type="entry name" value="Gal_Oxase/kelch_b-propeller"/>
</dbReference>
<evidence type="ECO:0000313" key="4">
    <source>
        <dbReference type="EMBL" id="KAH7161973.1"/>
    </source>
</evidence>
<sequence length="689" mass="73624">MLSVNVFGALIWCGFYTALANAVSVSSDASLKVPVNNVPENNARHPTQLAAAPIGSPINRVIWKVTCDSFQVGHECSKAIDSNINSFWHTAYSSSSNPPPPHTITIDLGSTQNVNGISMLPRQDGVANGRIARHTVSLSSDGINWGSPVAFGTWYGDATLKYSNFETKPARYVRLIALSEVNGKPWTSIADLNVYRASSYTAPAKGIGMWGATLDFPIVPAAAAVEPTTGKVIVWSAYRYDQFTKSTGGYTLTSEWDPATGVISQRTVSNTNHDMFCPGISMDGNGQIVVTGGNSAKKTTLFDSDSDSWVPGPDMIVPRGYQSSATTSDGRVFTIGGSWSGGVFIKNGEIYDPAAKSWTMLSGADVKPMLTADKQGLYRSDNHGWLFGWKNNTVFQAGPSSAMNWYYTDGDGDVKPAGVRKSSRGVDPDAMCGGSVMYDAVNGKILTFGGSTSYQNADATANAHIITIGKPGDAAQVSFASQGMFHARIFHTSVVLPDGSVFIAGGQSHGVPFADTTVQLTPEVYIPSKGRFFLQQRNSIPRVYHSISLLLPDATVLNGGGGLCGSCTTNHFDAQIFTPPYLYDGSGNLAKRPLIQSISAATIRIGRTVSFRTNSPVSSASLVRYGTSTHTVNTDQRRIPITLSNQAANLYSFFLPADPGIILPGYWMLFVMNQAGVPSVAKTLKVVLE</sequence>
<organism evidence="4 5">
    <name type="scientific">Dactylonectria estremocensis</name>
    <dbReference type="NCBI Taxonomy" id="1079267"/>
    <lineage>
        <taxon>Eukaryota</taxon>
        <taxon>Fungi</taxon>
        <taxon>Dikarya</taxon>
        <taxon>Ascomycota</taxon>
        <taxon>Pezizomycotina</taxon>
        <taxon>Sordariomycetes</taxon>
        <taxon>Hypocreomycetidae</taxon>
        <taxon>Hypocreales</taxon>
        <taxon>Nectriaceae</taxon>
        <taxon>Dactylonectria</taxon>
    </lineage>
</organism>
<dbReference type="InterPro" id="IPR009880">
    <property type="entry name" value="Glyoxal_oxidase_N"/>
</dbReference>
<dbReference type="InterPro" id="IPR008979">
    <property type="entry name" value="Galactose-bd-like_sf"/>
</dbReference>
<dbReference type="InterPro" id="IPR037293">
    <property type="entry name" value="Gal_Oxidase_central_sf"/>
</dbReference>
<dbReference type="Gene3D" id="2.60.40.10">
    <property type="entry name" value="Immunoglobulins"/>
    <property type="match status" value="1"/>
</dbReference>
<proteinExistence type="predicted"/>
<dbReference type="SMART" id="SM00612">
    <property type="entry name" value="Kelch"/>
    <property type="match status" value="3"/>
</dbReference>
<dbReference type="InterPro" id="IPR015202">
    <property type="entry name" value="GO-like_E_set"/>
</dbReference>
<protein>
    <submittedName>
        <fullName evidence="4">Galactose oxidase</fullName>
    </submittedName>
</protein>
<dbReference type="Pfam" id="PF00754">
    <property type="entry name" value="F5_F8_type_C"/>
    <property type="match status" value="1"/>
</dbReference>
<evidence type="ECO:0000256" key="1">
    <source>
        <dbReference type="ARBA" id="ARBA00022729"/>
    </source>
</evidence>
<accession>A0A9P9FJA0</accession>
<dbReference type="PROSITE" id="PS50022">
    <property type="entry name" value="FA58C_3"/>
    <property type="match status" value="1"/>
</dbReference>
<dbReference type="InterPro" id="IPR014756">
    <property type="entry name" value="Ig_E-set"/>
</dbReference>
<dbReference type="SUPFAM" id="SSF50965">
    <property type="entry name" value="Galactose oxidase, central domain"/>
    <property type="match status" value="1"/>
</dbReference>
<reference evidence="4" key="1">
    <citation type="journal article" date="2021" name="Nat. Commun.">
        <title>Genetic determinants of endophytism in the Arabidopsis root mycobiome.</title>
        <authorList>
            <person name="Mesny F."/>
            <person name="Miyauchi S."/>
            <person name="Thiergart T."/>
            <person name="Pickel B."/>
            <person name="Atanasova L."/>
            <person name="Karlsson M."/>
            <person name="Huettel B."/>
            <person name="Barry K.W."/>
            <person name="Haridas S."/>
            <person name="Chen C."/>
            <person name="Bauer D."/>
            <person name="Andreopoulos W."/>
            <person name="Pangilinan J."/>
            <person name="LaButti K."/>
            <person name="Riley R."/>
            <person name="Lipzen A."/>
            <person name="Clum A."/>
            <person name="Drula E."/>
            <person name="Henrissat B."/>
            <person name="Kohler A."/>
            <person name="Grigoriev I.V."/>
            <person name="Martin F.M."/>
            <person name="Hacquard S."/>
        </authorList>
    </citation>
    <scope>NUCLEOTIDE SEQUENCE</scope>
    <source>
        <strain evidence="4">MPI-CAGE-AT-0021</strain>
    </source>
</reference>